<dbReference type="AlphaFoldDB" id="A0A6M8MZM5"/>
<protein>
    <submittedName>
        <fullName evidence="1">Uncharacterized protein</fullName>
    </submittedName>
</protein>
<dbReference type="EMBL" id="LXSU01000129">
    <property type="protein sequence ID" value="OCX42464.1"/>
    <property type="molecule type" value="Genomic_DNA"/>
</dbReference>
<proteinExistence type="predicted"/>
<keyword evidence="2" id="KW-1185">Reference proteome</keyword>
<dbReference type="Proteomes" id="UP000094873">
    <property type="component" value="Unassembled WGS sequence"/>
</dbReference>
<gene>
    <name evidence="1" type="ORF">A7X81_05135</name>
</gene>
<evidence type="ECO:0000313" key="1">
    <source>
        <dbReference type="EMBL" id="OCX42464.1"/>
    </source>
</evidence>
<name>A0A6M8MZM5_9BACT</name>
<accession>A0A6M8MZM5</accession>
<comment type="caution">
    <text evidence="1">The sequence shown here is derived from an EMBL/GenBank/DDBJ whole genome shotgun (WGS) entry which is preliminary data.</text>
</comment>
<sequence length="95" mass="11181">MHVVFQSYKAKDLKRDKFFNTIVLLSEKELNKYQKYFKNMNIIPKFINIHSKQTNHSQKVVLSVGTISCEKGVLDFLIFGKKYSKIQKITYGNFV</sequence>
<reference evidence="1 2" key="1">
    <citation type="submission" date="2016-05" db="EMBL/GenBank/DDBJ databases">
        <authorList>
            <person name="Caceres A."/>
            <person name="Munoz I."/>
            <person name="Iraola G."/>
            <person name="Diaz-Viraque F."/>
            <person name="Greif G."/>
            <person name="Collado L."/>
        </authorList>
    </citation>
    <scope>NUCLEOTIDE SEQUENCE [LARGE SCALE GENOMIC DNA]</scope>
    <source>
        <strain evidence="1 2">WBE38</strain>
    </source>
</reference>
<organism evidence="1 2">
    <name type="scientific">Campylobacter ornithocola</name>
    <dbReference type="NCBI Taxonomy" id="1848766"/>
    <lineage>
        <taxon>Bacteria</taxon>
        <taxon>Pseudomonadati</taxon>
        <taxon>Campylobacterota</taxon>
        <taxon>Epsilonproteobacteria</taxon>
        <taxon>Campylobacterales</taxon>
        <taxon>Campylobacteraceae</taxon>
        <taxon>Campylobacter</taxon>
    </lineage>
</organism>
<evidence type="ECO:0000313" key="2">
    <source>
        <dbReference type="Proteomes" id="UP000094873"/>
    </source>
</evidence>